<keyword evidence="2" id="KW-1185">Reference proteome</keyword>
<evidence type="ECO:0000313" key="1">
    <source>
        <dbReference type="EMBL" id="AFZ67191.1"/>
    </source>
</evidence>
<protein>
    <submittedName>
        <fullName evidence="1">Uncharacterized protein</fullName>
    </submittedName>
</protein>
<gene>
    <name evidence="1" type="ordered locus">Deipe_1658</name>
</gene>
<dbReference type="PATRIC" id="fig|937777.3.peg.1656"/>
<dbReference type="EMBL" id="CP003382">
    <property type="protein sequence ID" value="AFZ67191.1"/>
    <property type="molecule type" value="Genomic_DNA"/>
</dbReference>
<dbReference type="HOGENOM" id="CLU_2232170_0_0_0"/>
<evidence type="ECO:0000313" key="2">
    <source>
        <dbReference type="Proteomes" id="UP000010467"/>
    </source>
</evidence>
<dbReference type="OrthoDB" id="76237at2"/>
<proteinExistence type="predicted"/>
<accession>L0A032</accession>
<reference evidence="2" key="1">
    <citation type="submission" date="2012-03" db="EMBL/GenBank/DDBJ databases">
        <title>Complete sequence of chromosome of Deinococcus peraridilitoris DSM 19664.</title>
        <authorList>
            <person name="Lucas S."/>
            <person name="Copeland A."/>
            <person name="Lapidus A."/>
            <person name="Glavina del Rio T."/>
            <person name="Dalin E."/>
            <person name="Tice H."/>
            <person name="Bruce D."/>
            <person name="Goodwin L."/>
            <person name="Pitluck S."/>
            <person name="Peters L."/>
            <person name="Mikhailova N."/>
            <person name="Lu M."/>
            <person name="Kyrpides N."/>
            <person name="Mavromatis K."/>
            <person name="Ivanova N."/>
            <person name="Brettin T."/>
            <person name="Detter J.C."/>
            <person name="Han C."/>
            <person name="Larimer F."/>
            <person name="Land M."/>
            <person name="Hauser L."/>
            <person name="Markowitz V."/>
            <person name="Cheng J.-F."/>
            <person name="Hugenholtz P."/>
            <person name="Woyke T."/>
            <person name="Wu D."/>
            <person name="Pukall R."/>
            <person name="Steenblock K."/>
            <person name="Brambilla E."/>
            <person name="Klenk H.-P."/>
            <person name="Eisen J.A."/>
        </authorList>
    </citation>
    <scope>NUCLEOTIDE SEQUENCE [LARGE SCALE GENOMIC DNA]</scope>
    <source>
        <strain evidence="2">DSM 19664 / LMG 22246 / CIP 109416 / KR-200</strain>
    </source>
</reference>
<name>L0A032_DEIPD</name>
<dbReference type="AlphaFoldDB" id="L0A032"/>
<dbReference type="Proteomes" id="UP000010467">
    <property type="component" value="Chromosome"/>
</dbReference>
<dbReference type="KEGG" id="dpd:Deipe_1658"/>
<sequence>MGYTKDRWRARKARRYQREHPGPSFVWSRLYLGATPSLASVKRTLLYKSLNVLARHGGRRYKRRYQQLWRQQAREQEYAALIGDEVRFERINPDAERGAIAWDWW</sequence>
<dbReference type="RefSeq" id="WP_015235499.1">
    <property type="nucleotide sequence ID" value="NC_019793.1"/>
</dbReference>
<organism evidence="1 2">
    <name type="scientific">Deinococcus peraridilitoris (strain DSM 19664 / LMG 22246 / CIP 109416 / KR-200)</name>
    <dbReference type="NCBI Taxonomy" id="937777"/>
    <lineage>
        <taxon>Bacteria</taxon>
        <taxon>Thermotogati</taxon>
        <taxon>Deinococcota</taxon>
        <taxon>Deinococci</taxon>
        <taxon>Deinococcales</taxon>
        <taxon>Deinococcaceae</taxon>
        <taxon>Deinococcus</taxon>
    </lineage>
</organism>